<dbReference type="HOGENOM" id="CLU_1876130_0_0_1"/>
<evidence type="ECO:0000313" key="1">
    <source>
        <dbReference type="EMBL" id="CAP86512.1"/>
    </source>
</evidence>
<proteinExistence type="predicted"/>
<protein>
    <submittedName>
        <fullName evidence="1">Uncharacterized protein</fullName>
    </submittedName>
</protein>
<sequence>MGPAILDQYHDDFGMEVKASRSAWALTVRFSEPTSSRITCYPPLLVEWARDGPLPTVHCLLFKFQYFRQATGYTIEDAVSESYRKLRADADWWDKKGMFAFETIILDPTLRLLSQQRRSYKTIPPRKITMSQSMFL</sequence>
<accession>B6HGB7</accession>
<dbReference type="Proteomes" id="UP000000724">
    <property type="component" value="Contig Pc00c20"/>
</dbReference>
<organism evidence="1 2">
    <name type="scientific">Penicillium rubens (strain ATCC 28089 / DSM 1075 / NRRL 1951 / Wisconsin 54-1255)</name>
    <name type="common">Penicillium chrysogenum</name>
    <dbReference type="NCBI Taxonomy" id="500485"/>
    <lineage>
        <taxon>Eukaryota</taxon>
        <taxon>Fungi</taxon>
        <taxon>Dikarya</taxon>
        <taxon>Ascomycota</taxon>
        <taxon>Pezizomycotina</taxon>
        <taxon>Eurotiomycetes</taxon>
        <taxon>Eurotiomycetidae</taxon>
        <taxon>Eurotiales</taxon>
        <taxon>Aspergillaceae</taxon>
        <taxon>Penicillium</taxon>
        <taxon>Penicillium chrysogenum species complex</taxon>
    </lineage>
</organism>
<dbReference type="AlphaFoldDB" id="B6HGB7"/>
<keyword evidence="2" id="KW-1185">Reference proteome</keyword>
<dbReference type="VEuPathDB" id="FungiDB:PCH_Pc20g11830"/>
<dbReference type="EMBL" id="AM920435">
    <property type="protein sequence ID" value="CAP86512.1"/>
    <property type="molecule type" value="Genomic_DNA"/>
</dbReference>
<gene>
    <name evidence="1" type="ORF">Pc20g11830</name>
    <name evidence="1" type="ORF">PCH_Pc20g11830</name>
</gene>
<reference evidence="1 2" key="1">
    <citation type="journal article" date="2008" name="Nat. Biotechnol.">
        <title>Genome sequencing and analysis of the filamentous fungus Penicillium chrysogenum.</title>
        <authorList>
            <person name="van den Berg M.A."/>
            <person name="Albang R."/>
            <person name="Albermann K."/>
            <person name="Badger J.H."/>
            <person name="Daran J.-M."/>
            <person name="Driessen A.J.M."/>
            <person name="Garcia-Estrada C."/>
            <person name="Fedorova N.D."/>
            <person name="Harris D.M."/>
            <person name="Heijne W.H.M."/>
            <person name="Joardar V.S."/>
            <person name="Kiel J.A.K.W."/>
            <person name="Kovalchuk A."/>
            <person name="Martin J.F."/>
            <person name="Nierman W.C."/>
            <person name="Nijland J.G."/>
            <person name="Pronk J.T."/>
            <person name="Roubos J.A."/>
            <person name="van der Klei I.J."/>
            <person name="van Peij N.N.M.E."/>
            <person name="Veenhuis M."/>
            <person name="von Doehren H."/>
            <person name="Wagner C."/>
            <person name="Wortman J.R."/>
            <person name="Bovenberg R.A.L."/>
        </authorList>
    </citation>
    <scope>NUCLEOTIDE SEQUENCE [LARGE SCALE GENOMIC DNA]</scope>
    <source>
        <strain evidence="2">ATCC 28089 / DSM 1075 / NRRL 1951 / Wisconsin 54-1255</strain>
    </source>
</reference>
<evidence type="ECO:0000313" key="2">
    <source>
        <dbReference type="Proteomes" id="UP000000724"/>
    </source>
</evidence>
<name>B6HGB7_PENRW</name>